<evidence type="ECO:0000256" key="2">
    <source>
        <dbReference type="ARBA" id="ARBA00023002"/>
    </source>
</evidence>
<evidence type="ECO:0000313" key="5">
    <source>
        <dbReference type="Proteomes" id="UP000255207"/>
    </source>
</evidence>
<evidence type="ECO:0000259" key="3">
    <source>
        <dbReference type="Pfam" id="PF00171"/>
    </source>
</evidence>
<dbReference type="Pfam" id="PF00171">
    <property type="entry name" value="Aldedh"/>
    <property type="match status" value="1"/>
</dbReference>
<proteinExistence type="inferred from homology"/>
<evidence type="ECO:0000256" key="1">
    <source>
        <dbReference type="ARBA" id="ARBA00009986"/>
    </source>
</evidence>
<dbReference type="InterPro" id="IPR015590">
    <property type="entry name" value="Aldehyde_DH_dom"/>
</dbReference>
<feature type="domain" description="Aldehyde dehydrogenase" evidence="3">
    <location>
        <begin position="3"/>
        <end position="455"/>
    </location>
</feature>
<dbReference type="InterPro" id="IPR016162">
    <property type="entry name" value="Ald_DH_N"/>
</dbReference>
<dbReference type="InterPro" id="IPR016161">
    <property type="entry name" value="Ald_DH/histidinol_DH"/>
</dbReference>
<dbReference type="OrthoDB" id="9761688at2"/>
<sequence>MLQVVQAFDRAPIEEIATDDAAALEAKLQAAEKVFRDRDRWLKPHERMAILRKLAGLLEGKRDHFAMQIAREGGKPLPDAIVETTRAIDGVHNAADELRNFAGREIPMGLSPAAVGRWAFTTKEPIGIVAAISAFNHPLNLIVHQVAPAIATGCPVIIKPAGTTPLCCRDFVALVHEAGLPEAWCQLFIPETTELAETLATDRRVAFLSFIGSAKVGWYLHSKLAHGARSALEHGGAAPAIVDRSADLDQIVEPVVKGGYYHAGQVCVSTQRIFVHQDIAADFTERLVARVAKLRVGDPVLKDTEVGPLILPKEADRVASWIDEAVKGGAKKAIGGKRLSETVLEPTVLLDPAADAKVSQLEVFGPLVCVYRYSKLDDAIAQANSLPVAFQASIFAQDIDIALRAAERLDASAVMINDPTTFRTDWMPFAGRKESGYGTGGIPFTMRDMTQEKMILMRRR</sequence>
<comment type="similarity">
    <text evidence="1">Belongs to the aldehyde dehydrogenase family.</text>
</comment>
<accession>A0A370L8X8</accession>
<keyword evidence="5" id="KW-1185">Reference proteome</keyword>
<dbReference type="PANTHER" id="PTHR42991">
    <property type="entry name" value="ALDEHYDE DEHYDROGENASE"/>
    <property type="match status" value="1"/>
</dbReference>
<organism evidence="4 5">
    <name type="scientific">Bosea caraganae</name>
    <dbReference type="NCBI Taxonomy" id="2763117"/>
    <lineage>
        <taxon>Bacteria</taxon>
        <taxon>Pseudomonadati</taxon>
        <taxon>Pseudomonadota</taxon>
        <taxon>Alphaproteobacteria</taxon>
        <taxon>Hyphomicrobiales</taxon>
        <taxon>Boseaceae</taxon>
        <taxon>Bosea</taxon>
    </lineage>
</organism>
<dbReference type="CDD" id="cd07148">
    <property type="entry name" value="ALDH_RL0313"/>
    <property type="match status" value="1"/>
</dbReference>
<dbReference type="Gene3D" id="3.40.309.10">
    <property type="entry name" value="Aldehyde Dehydrogenase, Chain A, domain 2"/>
    <property type="match status" value="1"/>
</dbReference>
<dbReference type="SUPFAM" id="SSF53720">
    <property type="entry name" value="ALDH-like"/>
    <property type="match status" value="1"/>
</dbReference>
<dbReference type="InterPro" id="IPR051020">
    <property type="entry name" value="ALDH-related_metabolic_enz"/>
</dbReference>
<reference evidence="5" key="1">
    <citation type="submission" date="2018-07" db="EMBL/GenBank/DDBJ databases">
        <authorList>
            <person name="Safronova V.I."/>
            <person name="Chirak E.R."/>
            <person name="Sazanova A.L."/>
        </authorList>
    </citation>
    <scope>NUCLEOTIDE SEQUENCE [LARGE SCALE GENOMIC DNA]</scope>
    <source>
        <strain evidence="5">RCAM04685</strain>
    </source>
</reference>
<evidence type="ECO:0000313" key="4">
    <source>
        <dbReference type="EMBL" id="RDJ26829.1"/>
    </source>
</evidence>
<gene>
    <name evidence="4" type="ORF">DWE98_08235</name>
</gene>
<dbReference type="Gene3D" id="3.40.605.10">
    <property type="entry name" value="Aldehyde Dehydrogenase, Chain A, domain 1"/>
    <property type="match status" value="1"/>
</dbReference>
<name>A0A370L8X8_9HYPH</name>
<protein>
    <submittedName>
        <fullName evidence="4">Aldehyde dehydrogenase family protein</fullName>
    </submittedName>
</protein>
<comment type="caution">
    <text evidence="4">The sequence shown here is derived from an EMBL/GenBank/DDBJ whole genome shotgun (WGS) entry which is preliminary data.</text>
</comment>
<dbReference type="InterPro" id="IPR016163">
    <property type="entry name" value="Ald_DH_C"/>
</dbReference>
<dbReference type="GO" id="GO:0008911">
    <property type="term" value="F:lactaldehyde dehydrogenase (NAD+) activity"/>
    <property type="evidence" value="ECO:0007669"/>
    <property type="project" value="TreeGrafter"/>
</dbReference>
<dbReference type="Proteomes" id="UP000255207">
    <property type="component" value="Unassembled WGS sequence"/>
</dbReference>
<dbReference type="AlphaFoldDB" id="A0A370L8X8"/>
<keyword evidence="2" id="KW-0560">Oxidoreductase</keyword>
<dbReference type="PANTHER" id="PTHR42991:SF1">
    <property type="entry name" value="ALDEHYDE DEHYDROGENASE"/>
    <property type="match status" value="1"/>
</dbReference>
<dbReference type="RefSeq" id="WP_114828711.1">
    <property type="nucleotide sequence ID" value="NZ_QQTO01000001.1"/>
</dbReference>
<dbReference type="EMBL" id="QQTP01000003">
    <property type="protein sequence ID" value="RDJ26829.1"/>
    <property type="molecule type" value="Genomic_DNA"/>
</dbReference>